<organism evidence="4 5">
    <name type="scientific">Meganyctiphanes norvegica</name>
    <name type="common">Northern krill</name>
    <name type="synonym">Thysanopoda norvegica</name>
    <dbReference type="NCBI Taxonomy" id="48144"/>
    <lineage>
        <taxon>Eukaryota</taxon>
        <taxon>Metazoa</taxon>
        <taxon>Ecdysozoa</taxon>
        <taxon>Arthropoda</taxon>
        <taxon>Crustacea</taxon>
        <taxon>Multicrustacea</taxon>
        <taxon>Malacostraca</taxon>
        <taxon>Eumalacostraca</taxon>
        <taxon>Eucarida</taxon>
        <taxon>Euphausiacea</taxon>
        <taxon>Euphausiidae</taxon>
        <taxon>Meganyctiphanes</taxon>
    </lineage>
</organism>
<comment type="caution">
    <text evidence="4">The sequence shown here is derived from an EMBL/GenBank/DDBJ whole genome shotgun (WGS) entry which is preliminary data.</text>
</comment>
<evidence type="ECO:0000313" key="5">
    <source>
        <dbReference type="Proteomes" id="UP001497623"/>
    </source>
</evidence>
<dbReference type="InterPro" id="IPR003599">
    <property type="entry name" value="Ig_sub"/>
</dbReference>
<keyword evidence="5" id="KW-1185">Reference proteome</keyword>
<dbReference type="InterPro" id="IPR007110">
    <property type="entry name" value="Ig-like_dom"/>
</dbReference>
<dbReference type="PANTHER" id="PTHR10075">
    <property type="entry name" value="BASIGIN RELATED"/>
    <property type="match status" value="1"/>
</dbReference>
<evidence type="ECO:0000313" key="4">
    <source>
        <dbReference type="EMBL" id="CAL4170135.1"/>
    </source>
</evidence>
<dbReference type="AlphaFoldDB" id="A0AAV2S9M7"/>
<dbReference type="SMART" id="SM00408">
    <property type="entry name" value="IGc2"/>
    <property type="match status" value="1"/>
</dbReference>
<accession>A0AAV2S9M7</accession>
<dbReference type="FunFam" id="2.60.40.10:FF:000023">
    <property type="entry name" value="receptor-type tyrosine-protein phosphatase delta isoform X2"/>
    <property type="match status" value="1"/>
</dbReference>
<name>A0AAV2S9M7_MEGNR</name>
<dbReference type="Proteomes" id="UP001497623">
    <property type="component" value="Unassembled WGS sequence"/>
</dbReference>
<dbReference type="EMBL" id="CAXKWB010050641">
    <property type="protein sequence ID" value="CAL4170135.1"/>
    <property type="molecule type" value="Genomic_DNA"/>
</dbReference>
<dbReference type="InterPro" id="IPR003598">
    <property type="entry name" value="Ig_sub2"/>
</dbReference>
<keyword evidence="1" id="KW-0393">Immunoglobulin domain</keyword>
<feature type="region of interest" description="Disordered" evidence="2">
    <location>
        <begin position="1"/>
        <end position="42"/>
    </location>
</feature>
<feature type="non-terminal residue" evidence="4">
    <location>
        <position position="1"/>
    </location>
</feature>
<dbReference type="GO" id="GO:0070593">
    <property type="term" value="P:dendrite self-avoidance"/>
    <property type="evidence" value="ECO:0007669"/>
    <property type="project" value="TreeGrafter"/>
</dbReference>
<dbReference type="PANTHER" id="PTHR10075:SF100">
    <property type="entry name" value="FASCICLIN-2"/>
    <property type="match status" value="1"/>
</dbReference>
<evidence type="ECO:0000256" key="1">
    <source>
        <dbReference type="ARBA" id="ARBA00023319"/>
    </source>
</evidence>
<dbReference type="GO" id="GO:0007411">
    <property type="term" value="P:axon guidance"/>
    <property type="evidence" value="ECO:0007669"/>
    <property type="project" value="TreeGrafter"/>
</dbReference>
<dbReference type="SUPFAM" id="SSF48726">
    <property type="entry name" value="Immunoglobulin"/>
    <property type="match status" value="1"/>
</dbReference>
<gene>
    <name evidence="4" type="ORF">MNOR_LOCUS33957</name>
</gene>
<reference evidence="4 5" key="1">
    <citation type="submission" date="2024-05" db="EMBL/GenBank/DDBJ databases">
        <authorList>
            <person name="Wallberg A."/>
        </authorList>
    </citation>
    <scope>NUCLEOTIDE SEQUENCE [LARGE SCALE GENOMIC DNA]</scope>
</reference>
<dbReference type="GO" id="GO:0005886">
    <property type="term" value="C:plasma membrane"/>
    <property type="evidence" value="ECO:0007669"/>
    <property type="project" value="TreeGrafter"/>
</dbReference>
<dbReference type="InterPro" id="IPR036179">
    <property type="entry name" value="Ig-like_dom_sf"/>
</dbReference>
<sequence length="136" mass="15053">GPDPGGGTPHSTPTEDTSHAHKPDSHFTFIHRGTHPPTFMERPSDQVVINDRVASFTCRASGNPEPRIQWRKNSKRISGNSRYIVVDVPGGSILRIEPVKYQRDEANYECVAENSAGDIISAKAKLTVLTDDRKYP</sequence>
<feature type="compositionally biased region" description="Basic and acidic residues" evidence="2">
    <location>
        <begin position="16"/>
        <end position="25"/>
    </location>
</feature>
<dbReference type="GO" id="GO:0030424">
    <property type="term" value="C:axon"/>
    <property type="evidence" value="ECO:0007669"/>
    <property type="project" value="TreeGrafter"/>
</dbReference>
<dbReference type="GO" id="GO:0007156">
    <property type="term" value="P:homophilic cell adhesion via plasma membrane adhesion molecules"/>
    <property type="evidence" value="ECO:0007669"/>
    <property type="project" value="TreeGrafter"/>
</dbReference>
<dbReference type="Pfam" id="PF07679">
    <property type="entry name" value="I-set"/>
    <property type="match status" value="1"/>
</dbReference>
<dbReference type="InterPro" id="IPR013783">
    <property type="entry name" value="Ig-like_fold"/>
</dbReference>
<dbReference type="Gene3D" id="2.60.40.10">
    <property type="entry name" value="Immunoglobulins"/>
    <property type="match status" value="1"/>
</dbReference>
<dbReference type="InterPro" id="IPR013098">
    <property type="entry name" value="Ig_I-set"/>
</dbReference>
<dbReference type="SMART" id="SM00409">
    <property type="entry name" value="IG"/>
    <property type="match status" value="1"/>
</dbReference>
<evidence type="ECO:0000256" key="2">
    <source>
        <dbReference type="SAM" id="MobiDB-lite"/>
    </source>
</evidence>
<evidence type="ECO:0000259" key="3">
    <source>
        <dbReference type="PROSITE" id="PS50835"/>
    </source>
</evidence>
<protein>
    <recommendedName>
        <fullName evidence="3">Ig-like domain-containing protein</fullName>
    </recommendedName>
</protein>
<dbReference type="PROSITE" id="PS50835">
    <property type="entry name" value="IG_LIKE"/>
    <property type="match status" value="1"/>
</dbReference>
<dbReference type="GO" id="GO:0098632">
    <property type="term" value="F:cell-cell adhesion mediator activity"/>
    <property type="evidence" value="ECO:0007669"/>
    <property type="project" value="TreeGrafter"/>
</dbReference>
<feature type="domain" description="Ig-like" evidence="3">
    <location>
        <begin position="37"/>
        <end position="127"/>
    </location>
</feature>
<proteinExistence type="predicted"/>